<dbReference type="RefSeq" id="WP_117323986.1">
    <property type="nucleotide sequence ID" value="NZ_QVTD01000015.1"/>
</dbReference>
<accession>A0A372L824</accession>
<keyword evidence="1" id="KW-0732">Signal</keyword>
<dbReference type="EMBL" id="QVTD01000015">
    <property type="protein sequence ID" value="RFU61439.1"/>
    <property type="molecule type" value="Genomic_DNA"/>
</dbReference>
<dbReference type="Proteomes" id="UP000262939">
    <property type="component" value="Unassembled WGS sequence"/>
</dbReference>
<keyword evidence="4" id="KW-1185">Reference proteome</keyword>
<dbReference type="Pfam" id="PF13115">
    <property type="entry name" value="YtkA"/>
    <property type="match status" value="1"/>
</dbReference>
<dbReference type="InterPro" id="IPR032693">
    <property type="entry name" value="YtkA-like_dom"/>
</dbReference>
<sequence length="139" mass="15587">MKRNLLVMAVAAFLSAVFLYGCSASTNETAPPKKVANSHHEHSEDISFEIISPINNHTGLVMDFKVVIMHGGHPLSNANVDFEFWKEGETNHQVIEAAESKDGIYYAKLGFQQKGEYTVKIHVEKGSIHEHKEMYLTVE</sequence>
<evidence type="ECO:0000256" key="1">
    <source>
        <dbReference type="SAM" id="SignalP"/>
    </source>
</evidence>
<feature type="chain" id="PRO_5016952056" description="YtkA-like domain-containing protein" evidence="1">
    <location>
        <begin position="25"/>
        <end position="139"/>
    </location>
</feature>
<evidence type="ECO:0000259" key="2">
    <source>
        <dbReference type="Pfam" id="PF13115"/>
    </source>
</evidence>
<feature type="signal peptide" evidence="1">
    <location>
        <begin position="1"/>
        <end position="24"/>
    </location>
</feature>
<evidence type="ECO:0000313" key="3">
    <source>
        <dbReference type="EMBL" id="RFU61439.1"/>
    </source>
</evidence>
<reference evidence="3 4" key="1">
    <citation type="submission" date="2018-08" db="EMBL/GenBank/DDBJ databases">
        <title>Bacillus chawlae sp. nov., Bacillus glennii sp. nov., and Bacillus saganii sp. nov. Isolated from the Vehicle Assembly Building at Kennedy Space Center where the Viking Spacecraft were Assembled.</title>
        <authorList>
            <person name="Seuylemezian A."/>
            <person name="Vaishampayan P."/>
        </authorList>
    </citation>
    <scope>NUCLEOTIDE SEQUENCE [LARGE SCALE GENOMIC DNA]</scope>
    <source>
        <strain evidence="3 4">V44-8</strain>
    </source>
</reference>
<dbReference type="OrthoDB" id="2679563at2"/>
<gene>
    <name evidence="3" type="ORF">D0466_18325</name>
</gene>
<organism evidence="3 4">
    <name type="scientific">Peribacillus glennii</name>
    <dbReference type="NCBI Taxonomy" id="2303991"/>
    <lineage>
        <taxon>Bacteria</taxon>
        <taxon>Bacillati</taxon>
        <taxon>Bacillota</taxon>
        <taxon>Bacilli</taxon>
        <taxon>Bacillales</taxon>
        <taxon>Bacillaceae</taxon>
        <taxon>Peribacillus</taxon>
    </lineage>
</organism>
<dbReference type="PROSITE" id="PS51257">
    <property type="entry name" value="PROKAR_LIPOPROTEIN"/>
    <property type="match status" value="1"/>
</dbReference>
<evidence type="ECO:0000313" key="4">
    <source>
        <dbReference type="Proteomes" id="UP000262939"/>
    </source>
</evidence>
<dbReference type="AlphaFoldDB" id="A0A372L824"/>
<comment type="caution">
    <text evidence="3">The sequence shown here is derived from an EMBL/GenBank/DDBJ whole genome shotgun (WGS) entry which is preliminary data.</text>
</comment>
<name>A0A372L824_9BACI</name>
<feature type="domain" description="YtkA-like" evidence="2">
    <location>
        <begin position="41"/>
        <end position="122"/>
    </location>
</feature>
<proteinExistence type="predicted"/>
<protein>
    <recommendedName>
        <fullName evidence="2">YtkA-like domain-containing protein</fullName>
    </recommendedName>
</protein>